<evidence type="ECO:0000313" key="3">
    <source>
        <dbReference type="Proteomes" id="UP000193944"/>
    </source>
</evidence>
<keyword evidence="1" id="KW-0472">Membrane</keyword>
<accession>A0A1Y1XBF1</accession>
<reference evidence="2 3" key="1">
    <citation type="submission" date="2016-08" db="EMBL/GenBank/DDBJ databases">
        <title>A Parts List for Fungal Cellulosomes Revealed by Comparative Genomics.</title>
        <authorList>
            <consortium name="DOE Joint Genome Institute"/>
            <person name="Haitjema C.H."/>
            <person name="Gilmore S.P."/>
            <person name="Henske J.K."/>
            <person name="Solomon K.V."/>
            <person name="De Groot R."/>
            <person name="Kuo A."/>
            <person name="Mondo S.J."/>
            <person name="Salamov A.A."/>
            <person name="Labutti K."/>
            <person name="Zhao Z."/>
            <person name="Chiniquy J."/>
            <person name="Barry K."/>
            <person name="Brewer H.M."/>
            <person name="Purvine S.O."/>
            <person name="Wright A.T."/>
            <person name="Boxma B."/>
            <person name="Van Alen T."/>
            <person name="Hackstein J.H."/>
            <person name="Baker S.E."/>
            <person name="Grigoriev I.V."/>
            <person name="O'Malley M.A."/>
        </authorList>
    </citation>
    <scope>NUCLEOTIDE SEQUENCE [LARGE SCALE GENOMIC DNA]</scope>
    <source>
        <strain evidence="2 3">S4</strain>
    </source>
</reference>
<organism evidence="2 3">
    <name type="scientific">Anaeromyces robustus</name>
    <dbReference type="NCBI Taxonomy" id="1754192"/>
    <lineage>
        <taxon>Eukaryota</taxon>
        <taxon>Fungi</taxon>
        <taxon>Fungi incertae sedis</taxon>
        <taxon>Chytridiomycota</taxon>
        <taxon>Chytridiomycota incertae sedis</taxon>
        <taxon>Neocallimastigomycetes</taxon>
        <taxon>Neocallimastigales</taxon>
        <taxon>Neocallimastigaceae</taxon>
        <taxon>Anaeromyces</taxon>
    </lineage>
</organism>
<name>A0A1Y1XBF1_9FUNG</name>
<protein>
    <submittedName>
        <fullName evidence="2">Uncharacterized protein</fullName>
    </submittedName>
</protein>
<dbReference type="AlphaFoldDB" id="A0A1Y1XBF1"/>
<keyword evidence="1" id="KW-0812">Transmembrane</keyword>
<keyword evidence="3" id="KW-1185">Reference proteome</keyword>
<evidence type="ECO:0000256" key="1">
    <source>
        <dbReference type="SAM" id="Phobius"/>
    </source>
</evidence>
<feature type="transmembrane region" description="Helical" evidence="1">
    <location>
        <begin position="219"/>
        <end position="240"/>
    </location>
</feature>
<proteinExistence type="predicted"/>
<sequence length="273" mass="31877">MINRYFYFVVIIFGDFVNGLNFTLTTNYTLSYFQSYNISQATECTTDIDCPLYSKCNNFTQDENILKVCRFENFLCSNDDQPCLYINETMWDIQKEKVMQDYLSYTPSPIIKICPRNKVKTSIYKTKQNNNNNKQDECYTTYCKHDTDCYSEMCYYNRCIYNYKNDKIIYMCSGDQFPDEFIRCGIASGVPAEEESECFFKIKKGSYCITPIEEKNTGLVIIITVGIFAGMSLILFLVILCHECIKNCIESIEDTIDSIKESKEKKDKEACYE</sequence>
<dbReference type="EMBL" id="MCFG01000081">
    <property type="protein sequence ID" value="ORX83068.1"/>
    <property type="molecule type" value="Genomic_DNA"/>
</dbReference>
<feature type="transmembrane region" description="Helical" evidence="1">
    <location>
        <begin position="6"/>
        <end position="24"/>
    </location>
</feature>
<dbReference type="Proteomes" id="UP000193944">
    <property type="component" value="Unassembled WGS sequence"/>
</dbReference>
<reference evidence="2 3" key="2">
    <citation type="submission" date="2016-08" db="EMBL/GenBank/DDBJ databases">
        <title>Pervasive Adenine N6-methylation of Active Genes in Fungi.</title>
        <authorList>
            <consortium name="DOE Joint Genome Institute"/>
            <person name="Mondo S.J."/>
            <person name="Dannebaum R.O."/>
            <person name="Kuo R.C."/>
            <person name="Labutti K."/>
            <person name="Haridas S."/>
            <person name="Kuo A."/>
            <person name="Salamov A."/>
            <person name="Ahrendt S.R."/>
            <person name="Lipzen A."/>
            <person name="Sullivan W."/>
            <person name="Andreopoulos W.B."/>
            <person name="Clum A."/>
            <person name="Lindquist E."/>
            <person name="Daum C."/>
            <person name="Ramamoorthy G.K."/>
            <person name="Gryganskyi A."/>
            <person name="Culley D."/>
            <person name="Magnuson J.K."/>
            <person name="James T.Y."/>
            <person name="O'Malley M.A."/>
            <person name="Stajich J.E."/>
            <person name="Spatafora J.W."/>
            <person name="Visel A."/>
            <person name="Grigoriev I.V."/>
        </authorList>
    </citation>
    <scope>NUCLEOTIDE SEQUENCE [LARGE SCALE GENOMIC DNA]</scope>
    <source>
        <strain evidence="2 3">S4</strain>
    </source>
</reference>
<comment type="caution">
    <text evidence="2">The sequence shown here is derived from an EMBL/GenBank/DDBJ whole genome shotgun (WGS) entry which is preliminary data.</text>
</comment>
<gene>
    <name evidence="2" type="ORF">BCR32DRAFT_267233</name>
</gene>
<evidence type="ECO:0000313" key="2">
    <source>
        <dbReference type="EMBL" id="ORX83068.1"/>
    </source>
</evidence>
<keyword evidence="1" id="KW-1133">Transmembrane helix</keyword>